<dbReference type="PROSITE" id="PS00299">
    <property type="entry name" value="UBIQUITIN_1"/>
    <property type="match status" value="1"/>
</dbReference>
<evidence type="ECO:0000256" key="1">
    <source>
        <dbReference type="ARBA" id="ARBA00022499"/>
    </source>
</evidence>
<dbReference type="GO" id="GO:0003729">
    <property type="term" value="F:mRNA binding"/>
    <property type="evidence" value="ECO:0007669"/>
    <property type="project" value="UniProtKB-ARBA"/>
</dbReference>
<dbReference type="InterPro" id="IPR019956">
    <property type="entry name" value="Ubiquitin_dom"/>
</dbReference>
<dbReference type="InterPro" id="IPR000626">
    <property type="entry name" value="Ubiquitin-like_dom"/>
</dbReference>
<organism evidence="4 5">
    <name type="scientific">Panicum virgatum</name>
    <name type="common">Blackwell switchgrass</name>
    <dbReference type="NCBI Taxonomy" id="38727"/>
    <lineage>
        <taxon>Eukaryota</taxon>
        <taxon>Viridiplantae</taxon>
        <taxon>Streptophyta</taxon>
        <taxon>Embryophyta</taxon>
        <taxon>Tracheophyta</taxon>
        <taxon>Spermatophyta</taxon>
        <taxon>Magnoliopsida</taxon>
        <taxon>Liliopsida</taxon>
        <taxon>Poales</taxon>
        <taxon>Poaceae</taxon>
        <taxon>PACMAD clade</taxon>
        <taxon>Panicoideae</taxon>
        <taxon>Panicodae</taxon>
        <taxon>Paniceae</taxon>
        <taxon>Panicinae</taxon>
        <taxon>Panicum</taxon>
        <taxon>Panicum sect. Hiantes</taxon>
    </lineage>
</organism>
<feature type="domain" description="Ubiquitin-like" evidence="3">
    <location>
        <begin position="60"/>
        <end position="130"/>
    </location>
</feature>
<name>A0A8T0VAB7_PANVG</name>
<dbReference type="InterPro" id="IPR029071">
    <property type="entry name" value="Ubiquitin-like_domsf"/>
</dbReference>
<dbReference type="EMBL" id="CM029040">
    <property type="protein sequence ID" value="KAG2631297.1"/>
    <property type="molecule type" value="Genomic_DNA"/>
</dbReference>
<dbReference type="SUPFAM" id="SSF54236">
    <property type="entry name" value="Ubiquitin-like"/>
    <property type="match status" value="1"/>
</dbReference>
<dbReference type="Gene3D" id="3.10.20.90">
    <property type="entry name" value="Phosphatidylinositol 3-kinase Catalytic Subunit, Chain A, domain 1"/>
    <property type="match status" value="2"/>
</dbReference>
<protein>
    <recommendedName>
        <fullName evidence="3">Ubiquitin-like domain-containing protein</fullName>
    </recommendedName>
</protein>
<dbReference type="AlphaFoldDB" id="A0A8T0VAB7"/>
<dbReference type="InterPro" id="IPR050158">
    <property type="entry name" value="Ubiquitin_ubiquitin-like"/>
</dbReference>
<dbReference type="PRINTS" id="PR00348">
    <property type="entry name" value="UBIQUITIN"/>
</dbReference>
<dbReference type="Pfam" id="PF00240">
    <property type="entry name" value="ubiquitin"/>
    <property type="match status" value="1"/>
</dbReference>
<reference evidence="4" key="1">
    <citation type="submission" date="2020-05" db="EMBL/GenBank/DDBJ databases">
        <title>WGS assembly of Panicum virgatum.</title>
        <authorList>
            <person name="Lovell J.T."/>
            <person name="Jenkins J."/>
            <person name="Shu S."/>
            <person name="Juenger T.E."/>
            <person name="Schmutz J."/>
        </authorList>
    </citation>
    <scope>NUCLEOTIDE SEQUENCE</scope>
    <source>
        <strain evidence="4">AP13</strain>
    </source>
</reference>
<proteinExistence type="predicted"/>
<accession>A0A8T0VAB7</accession>
<evidence type="ECO:0000313" key="4">
    <source>
        <dbReference type="EMBL" id="KAG2631297.1"/>
    </source>
</evidence>
<keyword evidence="2" id="KW-0832">Ubl conjugation</keyword>
<sequence length="163" mass="19089">MESKDQNKEVALSQQQRDRLHLIQYLRFARKQREAGLAVPDYNIQKESTLHMELRLGRGMTILVKTMAHTTMMLEVELSDTVFDVKKKIQDTDGIPIREQRLIYTGRQLIDNRTLADYDIQKGSQMHLVVWCYLLGGYIHPPNYLSYVDYLRMCAWRPVMGPS</sequence>
<dbReference type="FunFam" id="3.10.20.90:FF:000211">
    <property type="entry name" value="Polyubiquitin 9"/>
    <property type="match status" value="1"/>
</dbReference>
<dbReference type="Proteomes" id="UP000823388">
    <property type="component" value="Chromosome 2N"/>
</dbReference>
<dbReference type="PROSITE" id="PS50053">
    <property type="entry name" value="UBIQUITIN_2"/>
    <property type="match status" value="1"/>
</dbReference>
<gene>
    <name evidence="4" type="ORF">PVAP13_2NG010300</name>
</gene>
<dbReference type="InterPro" id="IPR019954">
    <property type="entry name" value="Ubiquitin_CS"/>
</dbReference>
<keyword evidence="1" id="KW-1017">Isopeptide bond</keyword>
<dbReference type="PANTHER" id="PTHR10666">
    <property type="entry name" value="UBIQUITIN"/>
    <property type="match status" value="1"/>
</dbReference>
<comment type="caution">
    <text evidence="4">The sequence shown here is derived from an EMBL/GenBank/DDBJ whole genome shotgun (WGS) entry which is preliminary data.</text>
</comment>
<evidence type="ECO:0000256" key="2">
    <source>
        <dbReference type="ARBA" id="ARBA00022843"/>
    </source>
</evidence>
<evidence type="ECO:0000313" key="5">
    <source>
        <dbReference type="Proteomes" id="UP000823388"/>
    </source>
</evidence>
<dbReference type="SMART" id="SM00213">
    <property type="entry name" value="UBQ"/>
    <property type="match status" value="1"/>
</dbReference>
<keyword evidence="5" id="KW-1185">Reference proteome</keyword>
<evidence type="ECO:0000259" key="3">
    <source>
        <dbReference type="PROSITE" id="PS50053"/>
    </source>
</evidence>